<dbReference type="EMBL" id="CAJOBG010056046">
    <property type="protein sequence ID" value="CAF4519159.1"/>
    <property type="molecule type" value="Genomic_DNA"/>
</dbReference>
<sequence>MGELEKHAGLWNNQSKFLKIGMSGDPLIIFDSTEYGQNDSIIISPLSEFMSTSLSVNKHILEYGFIGSIKSIPRNSTNSLIIYYSSDGINHLMEQWGILMQKVFNRTNKYRLNDLTINYLGYYTDNGAYYYYNTEPQMNYEQTIIKIK</sequence>
<protein>
    <submittedName>
        <fullName evidence="1">Uncharacterized protein</fullName>
    </submittedName>
</protein>
<accession>A0A820WTB7</accession>
<evidence type="ECO:0000313" key="2">
    <source>
        <dbReference type="Proteomes" id="UP000663866"/>
    </source>
</evidence>
<keyword evidence="2" id="KW-1185">Reference proteome</keyword>
<name>A0A820WTB7_9BILA</name>
<comment type="caution">
    <text evidence="1">The sequence shown here is derived from an EMBL/GenBank/DDBJ whole genome shotgun (WGS) entry which is preliminary data.</text>
</comment>
<reference evidence="1" key="1">
    <citation type="submission" date="2021-02" db="EMBL/GenBank/DDBJ databases">
        <authorList>
            <person name="Nowell W R."/>
        </authorList>
    </citation>
    <scope>NUCLEOTIDE SEQUENCE</scope>
</reference>
<gene>
    <name evidence="1" type="ORF">OVN521_LOCUS41745</name>
</gene>
<dbReference type="AlphaFoldDB" id="A0A820WTB7"/>
<dbReference type="Proteomes" id="UP000663866">
    <property type="component" value="Unassembled WGS sequence"/>
</dbReference>
<proteinExistence type="predicted"/>
<organism evidence="1 2">
    <name type="scientific">Rotaria magnacalcarata</name>
    <dbReference type="NCBI Taxonomy" id="392030"/>
    <lineage>
        <taxon>Eukaryota</taxon>
        <taxon>Metazoa</taxon>
        <taxon>Spiralia</taxon>
        <taxon>Gnathifera</taxon>
        <taxon>Rotifera</taxon>
        <taxon>Eurotatoria</taxon>
        <taxon>Bdelloidea</taxon>
        <taxon>Philodinida</taxon>
        <taxon>Philodinidae</taxon>
        <taxon>Rotaria</taxon>
    </lineage>
</organism>
<evidence type="ECO:0000313" key="1">
    <source>
        <dbReference type="EMBL" id="CAF4519159.1"/>
    </source>
</evidence>